<dbReference type="RefSeq" id="WP_044839172.1">
    <property type="nucleotide sequence ID" value="NZ_CP059733.1"/>
</dbReference>
<evidence type="ECO:0000313" key="1">
    <source>
        <dbReference type="EMBL" id="WDE07689.1"/>
    </source>
</evidence>
<protein>
    <submittedName>
        <fullName evidence="1">Uncharacterized protein</fullName>
    </submittedName>
</protein>
<name>A0AAE9Z7R3_9GAMM</name>
<proteinExistence type="predicted"/>
<gene>
    <name evidence="1" type="ORF">SG34_012795</name>
</gene>
<dbReference type="KEGG" id="tvd:SG34_012795"/>
<reference evidence="1 2" key="1">
    <citation type="journal article" date="2015" name="Genome Announc.">
        <title>Draft Genome Sequences of Marine Isolates of Thalassomonas viridans and Thalassomonas actiniarum.</title>
        <authorList>
            <person name="Olonade I."/>
            <person name="van Zyl L.J."/>
            <person name="Trindade M."/>
        </authorList>
    </citation>
    <scope>NUCLEOTIDE SEQUENCE [LARGE SCALE GENOMIC DNA]</scope>
    <source>
        <strain evidence="1 2">XOM25</strain>
    </source>
</reference>
<dbReference type="EMBL" id="CP059733">
    <property type="protein sequence ID" value="WDE07689.1"/>
    <property type="molecule type" value="Genomic_DNA"/>
</dbReference>
<organism evidence="1 2">
    <name type="scientific">Thalassomonas viridans</name>
    <dbReference type="NCBI Taxonomy" id="137584"/>
    <lineage>
        <taxon>Bacteria</taxon>
        <taxon>Pseudomonadati</taxon>
        <taxon>Pseudomonadota</taxon>
        <taxon>Gammaproteobacteria</taxon>
        <taxon>Alteromonadales</taxon>
        <taxon>Colwelliaceae</taxon>
        <taxon>Thalassomonas</taxon>
    </lineage>
</organism>
<keyword evidence="2" id="KW-1185">Reference proteome</keyword>
<sequence>MTAKISKGFNLQRFNNSLEPLEQALKEKQQSPGHLVLLTHALTDLHQQLDVLQQQVFTPENPG</sequence>
<dbReference type="Proteomes" id="UP000032352">
    <property type="component" value="Chromosome"/>
</dbReference>
<accession>A0AAE9Z7R3</accession>
<dbReference type="AlphaFoldDB" id="A0AAE9Z7R3"/>
<evidence type="ECO:0000313" key="2">
    <source>
        <dbReference type="Proteomes" id="UP000032352"/>
    </source>
</evidence>
<reference evidence="1 2" key="2">
    <citation type="journal article" date="2022" name="Mar. Drugs">
        <title>Bioassay-Guided Fractionation Leads to the Detection of Cholic Acid Generated by the Rare Thalassomonas sp.</title>
        <authorList>
            <person name="Pheiffer F."/>
            <person name="Schneider Y.K."/>
            <person name="Hansen E.H."/>
            <person name="Andersen J.H."/>
            <person name="Isaksson J."/>
            <person name="Busche T."/>
            <person name="R C."/>
            <person name="Kalinowski J."/>
            <person name="Zyl L.V."/>
            <person name="Trindade M."/>
        </authorList>
    </citation>
    <scope>NUCLEOTIDE SEQUENCE [LARGE SCALE GENOMIC DNA]</scope>
    <source>
        <strain evidence="1 2">XOM25</strain>
    </source>
</reference>